<dbReference type="Proteomes" id="UP000829685">
    <property type="component" value="Unassembled WGS sequence"/>
</dbReference>
<protein>
    <recommendedName>
        <fullName evidence="2">Peptidase A1 domain-containing protein</fullName>
    </recommendedName>
</protein>
<dbReference type="InterPro" id="IPR033121">
    <property type="entry name" value="PEPTIDASE_A1"/>
</dbReference>
<evidence type="ECO:0000256" key="1">
    <source>
        <dbReference type="ARBA" id="ARBA00007447"/>
    </source>
</evidence>
<dbReference type="GO" id="GO:0004190">
    <property type="term" value="F:aspartic-type endopeptidase activity"/>
    <property type="evidence" value="ECO:0007669"/>
    <property type="project" value="InterPro"/>
</dbReference>
<feature type="domain" description="Peptidase A1" evidence="2">
    <location>
        <begin position="78"/>
        <end position="350"/>
    </location>
</feature>
<dbReference type="Pfam" id="PF00026">
    <property type="entry name" value="Asp"/>
    <property type="match status" value="1"/>
</dbReference>
<dbReference type="PRINTS" id="PR00792">
    <property type="entry name" value="PEPSIN"/>
</dbReference>
<comment type="caution">
    <text evidence="3">The sequence shown here is derived from an EMBL/GenBank/DDBJ whole genome shotgun (WGS) entry which is preliminary data.</text>
</comment>
<accession>A0A9Q0AIQ1</accession>
<reference evidence="3" key="1">
    <citation type="submission" date="2021-03" db="EMBL/GenBank/DDBJ databases">
        <title>Revisited historic fungal species revealed as producer of novel bioactive compounds through whole genome sequencing and comparative genomics.</title>
        <authorList>
            <person name="Vignolle G.A."/>
            <person name="Hochenegger N."/>
            <person name="Mach R.L."/>
            <person name="Mach-Aigner A.R."/>
            <person name="Javad Rahimi M."/>
            <person name="Salim K.A."/>
            <person name="Chan C.M."/>
            <person name="Lim L.B.L."/>
            <person name="Cai F."/>
            <person name="Druzhinina I.S."/>
            <person name="U'Ren J.M."/>
            <person name="Derntl C."/>
        </authorList>
    </citation>
    <scope>NUCLEOTIDE SEQUENCE</scope>
    <source>
        <strain evidence="3">TUCIM 5799</strain>
    </source>
</reference>
<gene>
    <name evidence="3" type="ORF">JX265_012358</name>
</gene>
<dbReference type="PANTHER" id="PTHR47966">
    <property type="entry name" value="BETA-SITE APP-CLEAVING ENZYME, ISOFORM A-RELATED"/>
    <property type="match status" value="1"/>
</dbReference>
<dbReference type="PANTHER" id="PTHR47966:SF65">
    <property type="entry name" value="ASPARTIC-TYPE ENDOPEPTIDASE"/>
    <property type="match status" value="1"/>
</dbReference>
<dbReference type="SUPFAM" id="SSF50630">
    <property type="entry name" value="Acid proteases"/>
    <property type="match status" value="1"/>
</dbReference>
<organism evidence="3 4">
    <name type="scientific">Neoarthrinium moseri</name>
    <dbReference type="NCBI Taxonomy" id="1658444"/>
    <lineage>
        <taxon>Eukaryota</taxon>
        <taxon>Fungi</taxon>
        <taxon>Dikarya</taxon>
        <taxon>Ascomycota</taxon>
        <taxon>Pezizomycotina</taxon>
        <taxon>Sordariomycetes</taxon>
        <taxon>Xylariomycetidae</taxon>
        <taxon>Amphisphaeriales</taxon>
        <taxon>Apiosporaceae</taxon>
        <taxon>Neoarthrinium</taxon>
    </lineage>
</organism>
<sequence length="350" mass="38009">MSFIRILLDLQAFVHWPSCLQRRPSFFLCLAVLGSVAGTVVGNGYIRQVVSPVNVSSTRHVKRQDTETLANQLTGTIYTLDLDIGTTPQEVTVIIDSASSELRVNPTFANSDNANSVAFCNKLPRFDPSKSTSLSDTAMSNTLNYGKASVNIEYLKDFVTAGGFKTSNSVDIYVGILGVGPRLGASRQSYPCILDSLKSQNFIQSQAFTLNLRSADSAVSSVIFGGIDKGKYCGNLEKVAIIDLSATKDDRCWVGLKSFSTTKVDGITQTFYTGTPLAVFLDSGNTFSYLPTGIYNAIGKSFPSSLLDSGGSWLYIVDCQDAILNASIDFGFGNSIIRVWYKNFIWTIPN</sequence>
<evidence type="ECO:0000259" key="2">
    <source>
        <dbReference type="PROSITE" id="PS51767"/>
    </source>
</evidence>
<proteinExistence type="inferred from homology"/>
<dbReference type="EMBL" id="JAFIMR010000052">
    <property type="protein sequence ID" value="KAI1855003.1"/>
    <property type="molecule type" value="Genomic_DNA"/>
</dbReference>
<dbReference type="GO" id="GO:0006508">
    <property type="term" value="P:proteolysis"/>
    <property type="evidence" value="ECO:0007669"/>
    <property type="project" value="InterPro"/>
</dbReference>
<dbReference type="PROSITE" id="PS51767">
    <property type="entry name" value="PEPTIDASE_A1"/>
    <property type="match status" value="1"/>
</dbReference>
<evidence type="ECO:0000313" key="3">
    <source>
        <dbReference type="EMBL" id="KAI1855003.1"/>
    </source>
</evidence>
<comment type="similarity">
    <text evidence="1">Belongs to the peptidase A1 family.</text>
</comment>
<dbReference type="AlphaFoldDB" id="A0A9Q0AIQ1"/>
<dbReference type="InterPro" id="IPR001461">
    <property type="entry name" value="Aspartic_peptidase_A1"/>
</dbReference>
<name>A0A9Q0AIQ1_9PEZI</name>
<keyword evidence="4" id="KW-1185">Reference proteome</keyword>
<dbReference type="InterPro" id="IPR021109">
    <property type="entry name" value="Peptidase_aspartic_dom_sf"/>
</dbReference>
<dbReference type="Gene3D" id="2.40.70.10">
    <property type="entry name" value="Acid Proteases"/>
    <property type="match status" value="2"/>
</dbReference>
<evidence type="ECO:0000313" key="4">
    <source>
        <dbReference type="Proteomes" id="UP000829685"/>
    </source>
</evidence>